<dbReference type="BioCyc" id="SENT588858:STM14_RS25125-MONOMER"/>
<dbReference type="AlphaFoldDB" id="A0A0F6B4M3"/>
<evidence type="ECO:0000313" key="1">
    <source>
        <dbReference type="EMBL" id="ACY89464.1"/>
    </source>
</evidence>
<reference evidence="1 2" key="1">
    <citation type="journal article" date="2010" name="J. Bacteriol.">
        <title>Short-term signatures of evolutionary change in the Salmonella enterica serovar typhimurium 14028 genome.</title>
        <authorList>
            <person name="Jarvik T."/>
            <person name="Smillie C."/>
            <person name="Groisman E.A."/>
            <person name="Ochman H."/>
        </authorList>
    </citation>
    <scope>NUCLEOTIDE SEQUENCE [LARGE SCALE GENOMIC DNA]</scope>
    <source>
        <strain evidence="2">14028s / SGSC 2262</strain>
    </source>
</reference>
<dbReference type="HOGENOM" id="CLU_205742_0_0_6"/>
<evidence type="ECO:0000313" key="2">
    <source>
        <dbReference type="Proteomes" id="UP000002695"/>
    </source>
</evidence>
<gene>
    <name evidence="1" type="ordered locus">STM14_3032</name>
</gene>
<accession>A0A0F6B4M3</accession>
<protein>
    <submittedName>
        <fullName evidence="1">Uncharacterized protein</fullName>
    </submittedName>
</protein>
<dbReference type="EMBL" id="CP001363">
    <property type="protein sequence ID" value="ACY89464.1"/>
    <property type="molecule type" value="Genomic_DNA"/>
</dbReference>
<proteinExistence type="predicted"/>
<dbReference type="Proteomes" id="UP000002695">
    <property type="component" value="Chromosome"/>
</dbReference>
<name>A0A0F6B4M3_SALT1</name>
<dbReference type="KEGG" id="seo:STM14_3032"/>
<keyword evidence="2" id="KW-1185">Reference proteome</keyword>
<organism evidence="1 2">
    <name type="scientific">Salmonella typhimurium (strain 14028s / SGSC 2262)</name>
    <dbReference type="NCBI Taxonomy" id="588858"/>
    <lineage>
        <taxon>Bacteria</taxon>
        <taxon>Pseudomonadati</taxon>
        <taxon>Pseudomonadota</taxon>
        <taxon>Gammaproteobacteria</taxon>
        <taxon>Enterobacterales</taxon>
        <taxon>Enterobacteriaceae</taxon>
        <taxon>Salmonella</taxon>
    </lineage>
</organism>
<sequence length="66" mass="7583">MLFLSRIVQKVTRPGAPHIITVLRNTNFEGLQTITTQRKSLLSTYNGHVTCLYQQYHACLLCFLVM</sequence>